<feature type="compositionally biased region" description="Basic and acidic residues" evidence="1">
    <location>
        <begin position="158"/>
        <end position="169"/>
    </location>
</feature>
<keyword evidence="4" id="KW-1185">Reference proteome</keyword>
<evidence type="ECO:0000313" key="4">
    <source>
        <dbReference type="Proteomes" id="UP000430368"/>
    </source>
</evidence>
<organism evidence="3 4">
    <name type="scientific">Serratia rhizosphaerae</name>
    <dbReference type="NCBI Taxonomy" id="2597702"/>
    <lineage>
        <taxon>Bacteria</taxon>
        <taxon>Pseudomonadati</taxon>
        <taxon>Pseudomonadota</taxon>
        <taxon>Gammaproteobacteria</taxon>
        <taxon>Enterobacterales</taxon>
        <taxon>Yersiniaceae</taxon>
        <taxon>Serratia</taxon>
    </lineage>
</organism>
<evidence type="ECO:0000259" key="2">
    <source>
        <dbReference type="Pfam" id="PF04717"/>
    </source>
</evidence>
<dbReference type="InterPro" id="IPR013046">
    <property type="entry name" value="GpV/Gp45"/>
</dbReference>
<protein>
    <submittedName>
        <fullName evidence="3">Phage baseplate assembly protein V</fullName>
    </submittedName>
</protein>
<proteinExistence type="predicted"/>
<gene>
    <name evidence="3" type="ORF">FO014_01110</name>
</gene>
<accession>A0ABX6GHH7</accession>
<evidence type="ECO:0000256" key="1">
    <source>
        <dbReference type="SAM" id="MobiDB-lite"/>
    </source>
</evidence>
<dbReference type="Gene3D" id="2.40.50.230">
    <property type="entry name" value="Gp5 N-terminal domain"/>
    <property type="match status" value="1"/>
</dbReference>
<dbReference type="InterPro" id="IPR006531">
    <property type="entry name" value="Gp5/Vgr_OB"/>
</dbReference>
<dbReference type="RefSeq" id="WP_160027159.1">
    <property type="nucleotide sequence ID" value="NZ_CP041764.1"/>
</dbReference>
<reference evidence="3 4" key="1">
    <citation type="submission" date="2019-07" db="EMBL/GenBank/DDBJ databases">
        <title>Serratia dokdonensis sp. nov., an elicitor of systemic resistance in Nicotiana Tabacum.</title>
        <authorList>
            <person name="Son J.-S."/>
            <person name="Hwang Y.-J."/>
            <person name="Lee S.-Y."/>
            <person name="Ghim S.-Y."/>
        </authorList>
    </citation>
    <scope>NUCLEOTIDE SEQUENCE [LARGE SCALE GENOMIC DNA]</scope>
    <source>
        <strain evidence="3 4">KUDC3025</strain>
    </source>
</reference>
<dbReference type="NCBIfam" id="TIGR01644">
    <property type="entry name" value="phage_P2_V"/>
    <property type="match status" value="1"/>
</dbReference>
<feature type="region of interest" description="Disordered" evidence="1">
    <location>
        <begin position="146"/>
        <end position="191"/>
    </location>
</feature>
<dbReference type="Proteomes" id="UP000430368">
    <property type="component" value="Chromosome"/>
</dbReference>
<dbReference type="EMBL" id="CP041764">
    <property type="protein sequence ID" value="QHA85689.1"/>
    <property type="molecule type" value="Genomic_DNA"/>
</dbReference>
<dbReference type="Pfam" id="PF04717">
    <property type="entry name" value="Phage_base_V"/>
    <property type="match status" value="1"/>
</dbReference>
<sequence length="191" mass="19913">MADYALADLSRRVARMIRFGNVVAVQISPPRCRVTFGSDPVSGQLHQSGWLRLAGLADDGVSVWALPAVGASVLVLSPGGETRAGLVFPAGFTDDRAPPSDNSGDYLVRFGNGAAVGYSTGANTLNVSLPEGGRLVLTGDLEVTGEVSDKNGTLQQMRDTHNGHTHNENGDGGGVTDPPNQTMQSEEKPGQ</sequence>
<name>A0ABX6GHH7_9GAMM</name>
<evidence type="ECO:0000313" key="3">
    <source>
        <dbReference type="EMBL" id="QHA85689.1"/>
    </source>
</evidence>
<feature type="domain" description="Gp5/Type VI secretion system Vgr protein OB-fold" evidence="2">
    <location>
        <begin position="20"/>
        <end position="90"/>
    </location>
</feature>
<dbReference type="InterPro" id="IPR037026">
    <property type="entry name" value="Vgr_OB-fold_dom_sf"/>
</dbReference>